<gene>
    <name evidence="3" type="ORF">C5F48_24020</name>
</gene>
<feature type="region of interest" description="Disordered" evidence="1">
    <location>
        <begin position="263"/>
        <end position="307"/>
    </location>
</feature>
<dbReference type="EMBL" id="PZKG01000360">
    <property type="protein sequence ID" value="PTE17608.1"/>
    <property type="molecule type" value="Genomic_DNA"/>
</dbReference>
<keyword evidence="4" id="KW-1185">Reference proteome</keyword>
<reference evidence="3 4" key="1">
    <citation type="submission" date="2018-03" db="EMBL/GenBank/DDBJ databases">
        <title>Cereibacter changlensis.</title>
        <authorList>
            <person name="Meyer T.E."/>
            <person name="Miller S."/>
            <person name="Lodha T."/>
            <person name="Gandham S."/>
            <person name="Chintalapati S."/>
            <person name="Chintalapati V.R."/>
        </authorList>
    </citation>
    <scope>NUCLEOTIDE SEQUENCE [LARGE SCALE GENOMIC DNA]</scope>
    <source>
        <strain evidence="3 4">JA139</strain>
    </source>
</reference>
<proteinExistence type="predicted"/>
<feature type="non-terminal residue" evidence="3">
    <location>
        <position position="307"/>
    </location>
</feature>
<comment type="caution">
    <text evidence="3">The sequence shown here is derived from an EMBL/GenBank/DDBJ whole genome shotgun (WGS) entry which is preliminary data.</text>
</comment>
<evidence type="ECO:0000259" key="2">
    <source>
        <dbReference type="Pfam" id="PF03428"/>
    </source>
</evidence>
<evidence type="ECO:0000313" key="4">
    <source>
        <dbReference type="Proteomes" id="UP000241010"/>
    </source>
</evidence>
<accession>A0A2T4JIA0</accession>
<dbReference type="Proteomes" id="UP000241010">
    <property type="component" value="Unassembled WGS sequence"/>
</dbReference>
<dbReference type="OrthoDB" id="7488837at2"/>
<dbReference type="InterPro" id="IPR005090">
    <property type="entry name" value="RepC_N"/>
</dbReference>
<dbReference type="AlphaFoldDB" id="A0A2T4JIA0"/>
<protein>
    <submittedName>
        <fullName evidence="3">Transposase</fullName>
    </submittedName>
</protein>
<dbReference type="Pfam" id="PF03428">
    <property type="entry name" value="RP-C"/>
    <property type="match status" value="1"/>
</dbReference>
<feature type="domain" description="Plasmid replication protein C N-terminal" evidence="2">
    <location>
        <begin position="25"/>
        <end position="176"/>
    </location>
</feature>
<name>A0A2T4JIA0_9RHOB</name>
<sequence length="307" mass="34110">MARPPRPLELRTVRRQQARNIAPAGAFPVLPAGMQRDDVAKLLRDVRPAFGFQSARMEALCRLMELTRPGDWTDPGVEPVCYMQQSQCADICNKTPRSLRDDEAAWVKARLVTKTTAANGSRGCFYGGSLKQGICFSPLIAMVPTLIAMKKQMDARRAERTLLRRKISAARRIFKTALFELISLAPDHPEVKGLLQELSDLPRRYDVLSIGELSQLLESVDKCAHHALHLVDLQSKITDQSAYRHRPHIQDTKEDLSVICNGSPVDMQPSRKRDDGNPSEVAPAGTPSCRENNDGGGSRGHKPELLE</sequence>
<evidence type="ECO:0000313" key="3">
    <source>
        <dbReference type="EMBL" id="PTE17608.1"/>
    </source>
</evidence>
<evidence type="ECO:0000256" key="1">
    <source>
        <dbReference type="SAM" id="MobiDB-lite"/>
    </source>
</evidence>
<organism evidence="3 4">
    <name type="scientific">Cereibacter changlensis JA139</name>
    <dbReference type="NCBI Taxonomy" id="1188249"/>
    <lineage>
        <taxon>Bacteria</taxon>
        <taxon>Pseudomonadati</taxon>
        <taxon>Pseudomonadota</taxon>
        <taxon>Alphaproteobacteria</taxon>
        <taxon>Rhodobacterales</taxon>
        <taxon>Paracoccaceae</taxon>
        <taxon>Cereibacter</taxon>
    </lineage>
</organism>